<gene>
    <name evidence="1" type="ORF">GR303_11185</name>
</gene>
<protein>
    <submittedName>
        <fullName evidence="1">Uncharacterized protein</fullName>
    </submittedName>
</protein>
<name>A0ABW9YYJ3_9HYPH</name>
<accession>A0ABW9YYJ3</accession>
<keyword evidence="2" id="KW-1185">Reference proteome</keyword>
<reference evidence="1 2" key="1">
    <citation type="submission" date="2020-01" db="EMBL/GenBank/DDBJ databases">
        <title>Microvirga sp. nov., an arsenate reduction bacterium isolated from Tibet hotspring sediments.</title>
        <authorList>
            <person name="Yuan C.-G."/>
        </authorList>
    </citation>
    <scope>NUCLEOTIDE SEQUENCE [LARGE SCALE GENOMIC DNA]</scope>
    <source>
        <strain evidence="1 2">SYSU G3D203</strain>
    </source>
</reference>
<proteinExistence type="predicted"/>
<dbReference type="Proteomes" id="UP000818323">
    <property type="component" value="Unassembled WGS sequence"/>
</dbReference>
<dbReference type="EMBL" id="JAAAXJ010000005">
    <property type="protein sequence ID" value="NBJ24917.1"/>
    <property type="molecule type" value="Genomic_DNA"/>
</dbReference>
<evidence type="ECO:0000313" key="1">
    <source>
        <dbReference type="EMBL" id="NBJ24917.1"/>
    </source>
</evidence>
<evidence type="ECO:0000313" key="2">
    <source>
        <dbReference type="Proteomes" id="UP000818323"/>
    </source>
</evidence>
<dbReference type="RefSeq" id="WP_161723309.1">
    <property type="nucleotide sequence ID" value="NZ_JAAAXI010000008.1"/>
</dbReference>
<comment type="caution">
    <text evidence="1">The sequence shown here is derived from an EMBL/GenBank/DDBJ whole genome shotgun (WGS) entry which is preliminary data.</text>
</comment>
<organism evidence="1 2">
    <name type="scientific">Microvirga arsenatis</name>
    <dbReference type="NCBI Taxonomy" id="2692265"/>
    <lineage>
        <taxon>Bacteria</taxon>
        <taxon>Pseudomonadati</taxon>
        <taxon>Pseudomonadota</taxon>
        <taxon>Alphaproteobacteria</taxon>
        <taxon>Hyphomicrobiales</taxon>
        <taxon>Methylobacteriaceae</taxon>
        <taxon>Microvirga</taxon>
    </lineage>
</organism>
<sequence length="87" mass="9557">MSVAIYFHDDPHDLRIVLGKAAKSKKARCFKSVTDMEMAGREIVGPDLPQADVAVHVREQSRLPVVRCPSVLSAATCCLKGWRAKPP</sequence>